<evidence type="ECO:0000313" key="2">
    <source>
        <dbReference type="Proteomes" id="UP001162960"/>
    </source>
</evidence>
<reference evidence="1" key="1">
    <citation type="submission" date="2021-06" db="EMBL/GenBank/DDBJ databases">
        <title>Interrogation of the integrated mobile genetic elements in gut-associated Bacteroides with a consensus prediction approach.</title>
        <authorList>
            <person name="Campbell D.E."/>
            <person name="Leigh J.R."/>
            <person name="Kim T."/>
            <person name="England W."/>
            <person name="Whitaker R.J."/>
            <person name="Degnan P.H."/>
        </authorList>
    </citation>
    <scope>NUCLEOTIDE SEQUENCE</scope>
    <source>
        <strain evidence="1">VPI-3443</strain>
    </source>
</reference>
<gene>
    <name evidence="1" type="ORF">KQP74_20125</name>
</gene>
<dbReference type="EMBL" id="CP083685">
    <property type="protein sequence ID" value="UYU90220.1"/>
    <property type="molecule type" value="Genomic_DNA"/>
</dbReference>
<evidence type="ECO:0000313" key="1">
    <source>
        <dbReference type="EMBL" id="UYU90220.1"/>
    </source>
</evidence>
<accession>A0AB38UBI8</accession>
<proteinExistence type="predicted"/>
<dbReference type="RefSeq" id="WP_224207168.1">
    <property type="nucleotide sequence ID" value="NZ_CP083685.1"/>
</dbReference>
<dbReference type="GeneID" id="69590354"/>
<sequence>MNCNVSLCDVANAGNIPTLADVNRSFSNSTSVEIITQHLKSVLSYAGVELTDAQLAETALSILSSYWYLNLAELCIFFSQLKNGSRGQFVWGSKINNQAIMVALADFCKDRRREIERKESAKIRQDTENGYSRSEMLSKDIVLGTKGIRNTREEAMQSFEAFLKFFPYLPDRYPPEVLWRAWRGDNEALQTIYGDKIPAKEVAEKDIGMYLCNYNIAKSKENEKI</sequence>
<dbReference type="Proteomes" id="UP001162960">
    <property type="component" value="Chromosome"/>
</dbReference>
<name>A0AB38UBI8_BACT4</name>
<protein>
    <submittedName>
        <fullName evidence="1">Uncharacterized protein</fullName>
    </submittedName>
</protein>
<organism evidence="1 2">
    <name type="scientific">Bacteroides thetaiotaomicron</name>
    <dbReference type="NCBI Taxonomy" id="818"/>
    <lineage>
        <taxon>Bacteria</taxon>
        <taxon>Pseudomonadati</taxon>
        <taxon>Bacteroidota</taxon>
        <taxon>Bacteroidia</taxon>
        <taxon>Bacteroidales</taxon>
        <taxon>Bacteroidaceae</taxon>
        <taxon>Bacteroides</taxon>
    </lineage>
</organism>
<dbReference type="AlphaFoldDB" id="A0AB38UBI8"/>